<sequence>MLKLQSKLGKDKAKLPVAMSLWAQFGRISYPALGKRELIPIVSKVRFISYGQHVRGRALSRTRLGAQFDF</sequence>
<protein>
    <submittedName>
        <fullName evidence="1">Uncharacterized protein</fullName>
    </submittedName>
</protein>
<keyword evidence="2" id="KW-1185">Reference proteome</keyword>
<organism evidence="1 2">
    <name type="scientific">Spirosoma pollinicola</name>
    <dbReference type="NCBI Taxonomy" id="2057025"/>
    <lineage>
        <taxon>Bacteria</taxon>
        <taxon>Pseudomonadati</taxon>
        <taxon>Bacteroidota</taxon>
        <taxon>Cytophagia</taxon>
        <taxon>Cytophagales</taxon>
        <taxon>Cytophagaceae</taxon>
        <taxon>Spirosoma</taxon>
    </lineage>
</organism>
<reference evidence="1 2" key="1">
    <citation type="submission" date="2017-11" db="EMBL/GenBank/DDBJ databases">
        <title>Taxonomic description and genome sequences of Spirosoma HA7 sp. nov., isolated from pollen microhabitat of Corylus avellana.</title>
        <authorList>
            <person name="Ambika Manirajan B."/>
            <person name="Suarez C."/>
            <person name="Ratering S."/>
            <person name="Geissler-Plaum R."/>
            <person name="Cardinale M."/>
            <person name="Sylvia S."/>
        </authorList>
    </citation>
    <scope>NUCLEOTIDE SEQUENCE [LARGE SCALE GENOMIC DNA]</scope>
    <source>
        <strain evidence="1 2">HA7</strain>
    </source>
</reference>
<dbReference type="Proteomes" id="UP000232883">
    <property type="component" value="Chromosome"/>
</dbReference>
<dbReference type="AlphaFoldDB" id="A0A2K8Z880"/>
<dbReference type="KEGG" id="spir:CWM47_31980"/>
<name>A0A2K8Z880_9BACT</name>
<gene>
    <name evidence="1" type="ORF">CWM47_31980</name>
</gene>
<dbReference type="EMBL" id="CP025096">
    <property type="protein sequence ID" value="AUD06060.1"/>
    <property type="molecule type" value="Genomic_DNA"/>
</dbReference>
<accession>A0A2K8Z880</accession>
<evidence type="ECO:0000313" key="2">
    <source>
        <dbReference type="Proteomes" id="UP000232883"/>
    </source>
</evidence>
<evidence type="ECO:0000313" key="1">
    <source>
        <dbReference type="EMBL" id="AUD06060.1"/>
    </source>
</evidence>
<proteinExistence type="predicted"/>